<dbReference type="EMBL" id="CP021121">
    <property type="protein sequence ID" value="ARQ69289.1"/>
    <property type="molecule type" value="Genomic_DNA"/>
</dbReference>
<sequence>MSTNTTTATLRYTGMRLGIFAVCFAVLAVLAYVGVIPESIGTANPLWLAVLAIVVSAPISLVVLRGQREAMSQQIVPRIERARSNAKAKLDANRGMEDDAA</sequence>
<proteinExistence type="predicted"/>
<evidence type="ECO:0000313" key="2">
    <source>
        <dbReference type="EMBL" id="ARQ69289.1"/>
    </source>
</evidence>
<dbReference type="RefSeq" id="WP_086159017.1">
    <property type="nucleotide sequence ID" value="NZ_CP021121.1"/>
</dbReference>
<keyword evidence="1" id="KW-0812">Transmembrane</keyword>
<dbReference type="OrthoDB" id="4284031at2"/>
<feature type="transmembrane region" description="Helical" evidence="1">
    <location>
        <begin position="12"/>
        <end position="34"/>
    </location>
</feature>
<name>A0A1W7CX89_9ACTN</name>
<evidence type="ECO:0008006" key="4">
    <source>
        <dbReference type="Google" id="ProtNLM"/>
    </source>
</evidence>
<keyword evidence="3" id="KW-1185">Reference proteome</keyword>
<organism evidence="2 3">
    <name type="scientific">Streptomyces marincola</name>
    <dbReference type="NCBI Taxonomy" id="2878388"/>
    <lineage>
        <taxon>Bacteria</taxon>
        <taxon>Bacillati</taxon>
        <taxon>Actinomycetota</taxon>
        <taxon>Actinomycetes</taxon>
        <taxon>Kitasatosporales</taxon>
        <taxon>Streptomycetaceae</taxon>
        <taxon>Streptomyces</taxon>
    </lineage>
</organism>
<evidence type="ECO:0000313" key="3">
    <source>
        <dbReference type="Proteomes" id="UP000194218"/>
    </source>
</evidence>
<dbReference type="Proteomes" id="UP000194218">
    <property type="component" value="Chromosome"/>
</dbReference>
<feature type="transmembrane region" description="Helical" evidence="1">
    <location>
        <begin position="46"/>
        <end position="64"/>
    </location>
</feature>
<reference evidence="2 3" key="1">
    <citation type="submission" date="2017-05" db="EMBL/GenBank/DDBJ databases">
        <title>Complete genome sequence of Streptomyces sp. SCSIO 03032 revealed the diverse biosynthetic pathways for its bioactive secondary metabolites.</title>
        <authorList>
            <person name="Ma L."/>
            <person name="Zhu Y."/>
            <person name="Zhang W."/>
            <person name="Zhang G."/>
            <person name="Tian X."/>
            <person name="Zhang S."/>
            <person name="Zhang C."/>
        </authorList>
    </citation>
    <scope>NUCLEOTIDE SEQUENCE [LARGE SCALE GENOMIC DNA]</scope>
    <source>
        <strain evidence="2 3">SCSIO 03032</strain>
    </source>
</reference>
<dbReference type="KEGG" id="smao:CAG99_10790"/>
<accession>A0A1W7CX89</accession>
<protein>
    <recommendedName>
        <fullName evidence="4">DUF4229 domain-containing protein</fullName>
    </recommendedName>
</protein>
<keyword evidence="1" id="KW-0472">Membrane</keyword>
<dbReference type="AlphaFoldDB" id="A0A1W7CX89"/>
<evidence type="ECO:0000256" key="1">
    <source>
        <dbReference type="SAM" id="Phobius"/>
    </source>
</evidence>
<dbReference type="InterPro" id="IPR025323">
    <property type="entry name" value="DUF4229"/>
</dbReference>
<keyword evidence="1" id="KW-1133">Transmembrane helix</keyword>
<gene>
    <name evidence="2" type="ORF">CAG99_10790</name>
</gene>
<dbReference type="Pfam" id="PF14012">
    <property type="entry name" value="DUF4229"/>
    <property type="match status" value="1"/>
</dbReference>